<evidence type="ECO:0000259" key="9">
    <source>
        <dbReference type="PROSITE" id="PS50146"/>
    </source>
</evidence>
<evidence type="ECO:0000256" key="3">
    <source>
        <dbReference type="ARBA" id="ARBA00022679"/>
    </source>
</evidence>
<keyword evidence="6" id="KW-0067">ATP-binding</keyword>
<evidence type="ECO:0000256" key="7">
    <source>
        <dbReference type="ARBA" id="ARBA00023209"/>
    </source>
</evidence>
<comment type="similarity">
    <text evidence="2">Belongs to the diacylglycerol/lipid kinase family.</text>
</comment>
<evidence type="ECO:0000313" key="11">
    <source>
        <dbReference type="Proteomes" id="UP000622610"/>
    </source>
</evidence>
<dbReference type="AlphaFoldDB" id="A0A917JFK9"/>
<evidence type="ECO:0000256" key="4">
    <source>
        <dbReference type="ARBA" id="ARBA00022741"/>
    </source>
</evidence>
<keyword evidence="8" id="KW-1208">Phospholipid metabolism</keyword>
<comment type="cofactor">
    <cofactor evidence="1">
        <name>Mg(2+)</name>
        <dbReference type="ChEBI" id="CHEBI:18420"/>
    </cofactor>
</comment>
<dbReference type="PANTHER" id="PTHR12358:SF54">
    <property type="entry name" value="SPHINGOSINE KINASE RELATED PROTEIN"/>
    <property type="match status" value="1"/>
</dbReference>
<accession>A0A917JFK9</accession>
<evidence type="ECO:0000256" key="6">
    <source>
        <dbReference type="ARBA" id="ARBA00022840"/>
    </source>
</evidence>
<dbReference type="GO" id="GO:0008654">
    <property type="term" value="P:phospholipid biosynthetic process"/>
    <property type="evidence" value="ECO:0007669"/>
    <property type="project" value="UniProtKB-KW"/>
</dbReference>
<keyword evidence="7" id="KW-0443">Lipid metabolism</keyword>
<dbReference type="GO" id="GO:0005524">
    <property type="term" value="F:ATP binding"/>
    <property type="evidence" value="ECO:0007669"/>
    <property type="project" value="UniProtKB-KW"/>
</dbReference>
<dbReference type="InterPro" id="IPR045540">
    <property type="entry name" value="YegS/DAGK_C"/>
</dbReference>
<dbReference type="InterPro" id="IPR001206">
    <property type="entry name" value="Diacylglycerol_kinase_cat_dom"/>
</dbReference>
<dbReference type="NCBIfam" id="TIGR00147">
    <property type="entry name" value="YegS/Rv2252/BmrU family lipid kinase"/>
    <property type="match status" value="1"/>
</dbReference>
<dbReference type="InterPro" id="IPR005218">
    <property type="entry name" value="Diacylglycerol/lipid_kinase"/>
</dbReference>
<dbReference type="PROSITE" id="PS50146">
    <property type="entry name" value="DAGK"/>
    <property type="match status" value="1"/>
</dbReference>
<dbReference type="EMBL" id="BMDT01000006">
    <property type="protein sequence ID" value="GGI65784.1"/>
    <property type="molecule type" value="Genomic_DNA"/>
</dbReference>
<gene>
    <name evidence="10" type="ORF">GCM10011482_14380</name>
</gene>
<dbReference type="Gene3D" id="2.60.200.40">
    <property type="match status" value="1"/>
</dbReference>
<feature type="domain" description="DAGKc" evidence="9">
    <location>
        <begin position="1"/>
        <end position="146"/>
    </location>
</feature>
<sequence>MKFHYHLIVNPASGGGKGQRHSDIIVELLKKHQHTYTMYFTEYQDHEIALIDRLSQSTLIPWKEDQIEEDKVFPLLIVIGGDGTLHQVIERLDYLKNEAPVAYIPSGSGNDFARGFGISLDPVQAFWQIIKAGKSKEINIFSYEEQISGTRGVVVNSLGIGIDGAIVYQTVQAEKKQLLNQFFLSSIVYILPIFKAIFKQRGFPVLIEANGQTFNFKKTFLCTMTNHPYFGGGIAIAPMANSQSAELECVVVEKRSMLKIFHLIFLLLFKKQEKSKAFVHFSTSKVRIVSTTQQYCQVDGEVIEQNAFDFTLQPKIQNVWFQNVWFNMKE</sequence>
<keyword evidence="7" id="KW-0444">Lipid biosynthesis</keyword>
<dbReference type="Pfam" id="PF00781">
    <property type="entry name" value="DAGK_cat"/>
    <property type="match status" value="1"/>
</dbReference>
<dbReference type="InterPro" id="IPR017438">
    <property type="entry name" value="ATP-NAD_kinase_N"/>
</dbReference>
<dbReference type="PANTHER" id="PTHR12358">
    <property type="entry name" value="SPHINGOSINE KINASE"/>
    <property type="match status" value="1"/>
</dbReference>
<evidence type="ECO:0000256" key="1">
    <source>
        <dbReference type="ARBA" id="ARBA00001946"/>
    </source>
</evidence>
<keyword evidence="11" id="KW-1185">Reference proteome</keyword>
<organism evidence="10 11">
    <name type="scientific">Enterococcus alcedinis</name>
    <dbReference type="NCBI Taxonomy" id="1274384"/>
    <lineage>
        <taxon>Bacteria</taxon>
        <taxon>Bacillati</taxon>
        <taxon>Bacillota</taxon>
        <taxon>Bacilli</taxon>
        <taxon>Lactobacillales</taxon>
        <taxon>Enterococcaceae</taxon>
        <taxon>Enterococcus</taxon>
    </lineage>
</organism>
<evidence type="ECO:0000256" key="5">
    <source>
        <dbReference type="ARBA" id="ARBA00022777"/>
    </source>
</evidence>
<dbReference type="InterPro" id="IPR050187">
    <property type="entry name" value="Lipid_Phosphate_FormReg"/>
</dbReference>
<evidence type="ECO:0000256" key="8">
    <source>
        <dbReference type="ARBA" id="ARBA00023264"/>
    </source>
</evidence>
<protein>
    <submittedName>
        <fullName evidence="10">Diacylglycerol kinase</fullName>
    </submittedName>
</protein>
<keyword evidence="3" id="KW-0808">Transferase</keyword>
<dbReference type="SUPFAM" id="SSF111331">
    <property type="entry name" value="NAD kinase/diacylglycerol kinase-like"/>
    <property type="match status" value="1"/>
</dbReference>
<dbReference type="InterPro" id="IPR016064">
    <property type="entry name" value="NAD/diacylglycerol_kinase_sf"/>
</dbReference>
<dbReference type="GO" id="GO:0016301">
    <property type="term" value="F:kinase activity"/>
    <property type="evidence" value="ECO:0007669"/>
    <property type="project" value="UniProtKB-KW"/>
</dbReference>
<dbReference type="Gene3D" id="3.40.50.10330">
    <property type="entry name" value="Probable inorganic polyphosphate/atp-NAD kinase, domain 1"/>
    <property type="match status" value="1"/>
</dbReference>
<name>A0A917JFK9_9ENTE</name>
<dbReference type="Pfam" id="PF19279">
    <property type="entry name" value="YegS_C"/>
    <property type="match status" value="1"/>
</dbReference>
<dbReference type="RefSeq" id="WP_188367624.1">
    <property type="nucleotide sequence ID" value="NZ_BMDT01000006.1"/>
</dbReference>
<comment type="caution">
    <text evidence="10">The sequence shown here is derived from an EMBL/GenBank/DDBJ whole genome shotgun (WGS) entry which is preliminary data.</text>
</comment>
<keyword evidence="5 10" id="KW-0418">Kinase</keyword>
<proteinExistence type="inferred from homology"/>
<keyword evidence="7" id="KW-0594">Phospholipid biosynthesis</keyword>
<dbReference type="SMART" id="SM00046">
    <property type="entry name" value="DAGKc"/>
    <property type="match status" value="1"/>
</dbReference>
<keyword evidence="4" id="KW-0547">Nucleotide-binding</keyword>
<reference evidence="10" key="1">
    <citation type="journal article" date="2014" name="Int. J. Syst. Evol. Microbiol.">
        <title>Complete genome sequence of Corynebacterium casei LMG S-19264T (=DSM 44701T), isolated from a smear-ripened cheese.</title>
        <authorList>
            <consortium name="US DOE Joint Genome Institute (JGI-PGF)"/>
            <person name="Walter F."/>
            <person name="Albersmeier A."/>
            <person name="Kalinowski J."/>
            <person name="Ruckert C."/>
        </authorList>
    </citation>
    <scope>NUCLEOTIDE SEQUENCE</scope>
    <source>
        <strain evidence="10">CCM 8433</strain>
    </source>
</reference>
<dbReference type="Proteomes" id="UP000622610">
    <property type="component" value="Unassembled WGS sequence"/>
</dbReference>
<reference evidence="10" key="2">
    <citation type="submission" date="2020-09" db="EMBL/GenBank/DDBJ databases">
        <authorList>
            <person name="Sun Q."/>
            <person name="Sedlacek I."/>
        </authorList>
    </citation>
    <scope>NUCLEOTIDE SEQUENCE</scope>
    <source>
        <strain evidence="10">CCM 8433</strain>
    </source>
</reference>
<evidence type="ECO:0000313" key="10">
    <source>
        <dbReference type="EMBL" id="GGI65784.1"/>
    </source>
</evidence>
<evidence type="ECO:0000256" key="2">
    <source>
        <dbReference type="ARBA" id="ARBA00005983"/>
    </source>
</evidence>